<name>A0A1V9XF33_9ACAR</name>
<dbReference type="GO" id="GO:0003735">
    <property type="term" value="F:structural constituent of ribosome"/>
    <property type="evidence" value="ECO:0007669"/>
    <property type="project" value="TreeGrafter"/>
</dbReference>
<dbReference type="GO" id="GO:0006412">
    <property type="term" value="P:translation"/>
    <property type="evidence" value="ECO:0007669"/>
    <property type="project" value="InterPro"/>
</dbReference>
<keyword evidence="8" id="KW-0489">Methyltransferase</keyword>
<dbReference type="Proteomes" id="UP000192247">
    <property type="component" value="Unassembled WGS sequence"/>
</dbReference>
<dbReference type="Gene3D" id="3.40.50.150">
    <property type="entry name" value="Vaccinia Virus protein VP39"/>
    <property type="match status" value="1"/>
</dbReference>
<keyword evidence="5" id="KW-0411">Iron-sulfur</keyword>
<dbReference type="InterPro" id="IPR015324">
    <property type="entry name" value="Ribosomal_Rsm22-like"/>
</dbReference>
<evidence type="ECO:0000256" key="6">
    <source>
        <dbReference type="ARBA" id="ARBA00023128"/>
    </source>
</evidence>
<keyword evidence="2" id="KW-0479">Metal-binding</keyword>
<keyword evidence="8" id="KW-0808">Transferase</keyword>
<dbReference type="InParanoid" id="A0A1V9XF33"/>
<dbReference type="AlphaFoldDB" id="A0A1V9XF33"/>
<keyword evidence="4" id="KW-0408">Iron</keyword>
<dbReference type="Pfam" id="PF09243">
    <property type="entry name" value="Rsm22"/>
    <property type="match status" value="1"/>
</dbReference>
<keyword evidence="3" id="KW-0809">Transit peptide</keyword>
<evidence type="ECO:0000256" key="1">
    <source>
        <dbReference type="ARBA" id="ARBA00004173"/>
    </source>
</evidence>
<gene>
    <name evidence="8" type="ORF">BIW11_10559</name>
</gene>
<dbReference type="GO" id="GO:0005763">
    <property type="term" value="C:mitochondrial small ribosomal subunit"/>
    <property type="evidence" value="ECO:0007669"/>
    <property type="project" value="TreeGrafter"/>
</dbReference>
<comment type="function">
    <text evidence="7">Mitochondrial ribosome (mitoribosome) assembly factor. Binds at the interface of the head and body domains of the mitochondrial small ribosomal subunit (mt-SSU), occluding the mRNA channel and preventing compaction of the head domain towards the body. Probable inactive methyltransferase: retains the characteristic folding and ability to bind S-adenosyl-L-methionine, but it probably lost its methyltransferase activity.</text>
</comment>
<dbReference type="InterPro" id="IPR052571">
    <property type="entry name" value="Mt_RNA_Methyltransferase"/>
</dbReference>
<evidence type="ECO:0000256" key="5">
    <source>
        <dbReference type="ARBA" id="ARBA00023014"/>
    </source>
</evidence>
<proteinExistence type="predicted"/>
<reference evidence="8 9" key="1">
    <citation type="journal article" date="2017" name="Gigascience">
        <title>Draft genome of the honey bee ectoparasitic mite, Tropilaelaps mercedesae, is shaped by the parasitic life history.</title>
        <authorList>
            <person name="Dong X."/>
            <person name="Armstrong S.D."/>
            <person name="Xia D."/>
            <person name="Makepeace B.L."/>
            <person name="Darby A.C."/>
            <person name="Kadowaki T."/>
        </authorList>
    </citation>
    <scope>NUCLEOTIDE SEQUENCE [LARGE SCALE GENOMIC DNA]</scope>
    <source>
        <strain evidence="8">Wuxi-XJTLU</strain>
    </source>
</reference>
<dbReference type="EMBL" id="MNPL01012404">
    <property type="protein sequence ID" value="OQR72160.1"/>
    <property type="molecule type" value="Genomic_DNA"/>
</dbReference>
<evidence type="ECO:0000256" key="2">
    <source>
        <dbReference type="ARBA" id="ARBA00022723"/>
    </source>
</evidence>
<dbReference type="SUPFAM" id="SSF53335">
    <property type="entry name" value="S-adenosyl-L-methionine-dependent methyltransferases"/>
    <property type="match status" value="1"/>
</dbReference>
<evidence type="ECO:0000256" key="4">
    <source>
        <dbReference type="ARBA" id="ARBA00023004"/>
    </source>
</evidence>
<keyword evidence="6" id="KW-0496">Mitochondrion</keyword>
<keyword evidence="9" id="KW-1185">Reference proteome</keyword>
<evidence type="ECO:0000256" key="7">
    <source>
        <dbReference type="ARBA" id="ARBA00045681"/>
    </source>
</evidence>
<comment type="subcellular location">
    <subcellularLocation>
        <location evidence="1">Mitochondrion</location>
    </subcellularLocation>
</comment>
<accession>A0A1V9XF33</accession>
<dbReference type="STRING" id="418985.A0A1V9XF33"/>
<dbReference type="PANTHER" id="PTHR13184">
    <property type="entry name" value="37S RIBOSOMAL PROTEIN S22"/>
    <property type="match status" value="1"/>
</dbReference>
<evidence type="ECO:0000313" key="8">
    <source>
        <dbReference type="EMBL" id="OQR72160.1"/>
    </source>
</evidence>
<comment type="caution">
    <text evidence="8">The sequence shown here is derived from an EMBL/GenBank/DDBJ whole genome shotgun (WGS) entry which is preliminary data.</text>
</comment>
<evidence type="ECO:0000256" key="3">
    <source>
        <dbReference type="ARBA" id="ARBA00022946"/>
    </source>
</evidence>
<dbReference type="FunCoup" id="A0A1V9XF33">
    <property type="interactions" value="1228"/>
</dbReference>
<dbReference type="OrthoDB" id="421327at2759"/>
<evidence type="ECO:0000313" key="9">
    <source>
        <dbReference type="Proteomes" id="UP000192247"/>
    </source>
</evidence>
<dbReference type="PANTHER" id="PTHR13184:SF5">
    <property type="entry name" value="METHYLTRANSFERASE-LIKE PROTEIN 17, MITOCHONDRIAL"/>
    <property type="match status" value="1"/>
</dbReference>
<dbReference type="GO" id="GO:0032259">
    <property type="term" value="P:methylation"/>
    <property type="evidence" value="ECO:0007669"/>
    <property type="project" value="UniProtKB-KW"/>
</dbReference>
<protein>
    <submittedName>
        <fullName evidence="8">Methyltransferase protein 17</fullName>
    </submittedName>
</protein>
<dbReference type="InterPro" id="IPR029063">
    <property type="entry name" value="SAM-dependent_MTases_sf"/>
</dbReference>
<sequence length="428" mass="49734">MEYTKICSTSILEDLLLSDRFNFTQLTQGAEILNNQLWSRLIPVENKEINEKAHRLQKDMFGDQLNKLSREELKSVMPQVKEVIVDKVRSHTYRWRPMEYDEFGSFCYLVGRAPLEYAALRQVLKEIRILDPLLQPQSCLDFGSGIGTVWWALKEQFPASFKEYFSIDSSKYMRDLARFLVQGGQSNQELSTADYSQRSKLPESCKITYDLVVSAYSLMELHSKRERQEVIKNLWAKTKRHLILIENGTRAGFQLVQEARSTILDMSNIYNGDDSRAAFYKGYVLAPCTHELPCQRFSDASVNYPCSFQARYMNILKPDEKAYRTLYSYVVLSRSQPEALFEGPPCARLIQKVLLRRKHVICRMCTSNGDIKEKVFTKGKHNKEVYHAARSAKWGDLFIFENVLCARKIKSNYNIELEKPTDKCSKHR</sequence>
<dbReference type="GO" id="GO:0051536">
    <property type="term" value="F:iron-sulfur cluster binding"/>
    <property type="evidence" value="ECO:0007669"/>
    <property type="project" value="UniProtKB-KW"/>
</dbReference>
<organism evidence="8 9">
    <name type="scientific">Tropilaelaps mercedesae</name>
    <dbReference type="NCBI Taxonomy" id="418985"/>
    <lineage>
        <taxon>Eukaryota</taxon>
        <taxon>Metazoa</taxon>
        <taxon>Ecdysozoa</taxon>
        <taxon>Arthropoda</taxon>
        <taxon>Chelicerata</taxon>
        <taxon>Arachnida</taxon>
        <taxon>Acari</taxon>
        <taxon>Parasitiformes</taxon>
        <taxon>Mesostigmata</taxon>
        <taxon>Gamasina</taxon>
        <taxon>Dermanyssoidea</taxon>
        <taxon>Laelapidae</taxon>
        <taxon>Tropilaelaps</taxon>
    </lineage>
</organism>
<dbReference type="GO" id="GO:0008168">
    <property type="term" value="F:methyltransferase activity"/>
    <property type="evidence" value="ECO:0007669"/>
    <property type="project" value="UniProtKB-KW"/>
</dbReference>
<dbReference type="GO" id="GO:0046872">
    <property type="term" value="F:metal ion binding"/>
    <property type="evidence" value="ECO:0007669"/>
    <property type="project" value="UniProtKB-KW"/>
</dbReference>